<gene>
    <name evidence="2" type="ORF">AVDCRST_MAG90-1111</name>
</gene>
<feature type="compositionally biased region" description="Basic residues" evidence="1">
    <location>
        <begin position="33"/>
        <end position="45"/>
    </location>
</feature>
<feature type="non-terminal residue" evidence="2">
    <location>
        <position position="1"/>
    </location>
</feature>
<sequence length="81" mass="9220">GSSPGGRGEDQGWHHHPRHRQGEAPGGRDRGGRPGRPRRSRQARRPGRESRRPRAVRQVVRHRGEDRRPGPPHHEGVRHHG</sequence>
<reference evidence="2" key="1">
    <citation type="submission" date="2020-02" db="EMBL/GenBank/DDBJ databases">
        <authorList>
            <person name="Meier V. D."/>
        </authorList>
    </citation>
    <scope>NUCLEOTIDE SEQUENCE</scope>
    <source>
        <strain evidence="2">AVDCRST_MAG90</strain>
    </source>
</reference>
<feature type="compositionally biased region" description="Basic and acidic residues" evidence="1">
    <location>
        <begin position="20"/>
        <end position="32"/>
    </location>
</feature>
<feature type="compositionally biased region" description="Basic and acidic residues" evidence="1">
    <location>
        <begin position="62"/>
        <end position="75"/>
    </location>
</feature>
<protein>
    <submittedName>
        <fullName evidence="2">Heat shock protein 60 family co-chaperone GroES</fullName>
    </submittedName>
</protein>
<name>A0A6J4L7I6_9HYPH</name>
<accession>A0A6J4L7I6</accession>
<feature type="non-terminal residue" evidence="2">
    <location>
        <position position="81"/>
    </location>
</feature>
<proteinExistence type="predicted"/>
<evidence type="ECO:0000256" key="1">
    <source>
        <dbReference type="SAM" id="MobiDB-lite"/>
    </source>
</evidence>
<dbReference type="AlphaFoldDB" id="A0A6J4L7I6"/>
<feature type="region of interest" description="Disordered" evidence="1">
    <location>
        <begin position="1"/>
        <end position="81"/>
    </location>
</feature>
<dbReference type="EMBL" id="CADCUC010000214">
    <property type="protein sequence ID" value="CAA9323424.1"/>
    <property type="molecule type" value="Genomic_DNA"/>
</dbReference>
<keyword evidence="2" id="KW-0346">Stress response</keyword>
<evidence type="ECO:0000313" key="2">
    <source>
        <dbReference type="EMBL" id="CAA9323424.1"/>
    </source>
</evidence>
<organism evidence="2">
    <name type="scientific">uncultured Microvirga sp</name>
    <dbReference type="NCBI Taxonomy" id="412392"/>
    <lineage>
        <taxon>Bacteria</taxon>
        <taxon>Pseudomonadati</taxon>
        <taxon>Pseudomonadota</taxon>
        <taxon>Alphaproteobacteria</taxon>
        <taxon>Hyphomicrobiales</taxon>
        <taxon>Methylobacteriaceae</taxon>
        <taxon>Microvirga</taxon>
        <taxon>environmental samples</taxon>
    </lineage>
</organism>